<sequence>MSTTPKVVSATELDNPLIGDTIQVSVITEDLHRGLDHLVTLGIGPFMAFEVNPQNALELTFEGEPAEFSMILAFATHQNMMWEVVQPLSGRTIYSDFLEAGHQGLHHVGISCNGIPYEERAAELVRRGYRYMMGGRAFNGDVPFGYFQPQDPTAPIVEIFDFPEGFAPTPDFWYPTAPPELG</sequence>
<dbReference type="SUPFAM" id="SSF54593">
    <property type="entry name" value="Glyoxalase/Bleomycin resistance protein/Dihydroxybiphenyl dioxygenase"/>
    <property type="match status" value="1"/>
</dbReference>
<dbReference type="Gene3D" id="3.10.180.10">
    <property type="entry name" value="2,3-Dihydroxybiphenyl 1,2-Dioxygenase, domain 1"/>
    <property type="match status" value="1"/>
</dbReference>
<proteinExistence type="predicted"/>
<name>A0A6J7CNP2_9ZZZZ</name>
<gene>
    <name evidence="1" type="ORF">UFOPK3423_00001</name>
</gene>
<dbReference type="InterPro" id="IPR029068">
    <property type="entry name" value="Glyas_Bleomycin-R_OHBP_Dase"/>
</dbReference>
<protein>
    <submittedName>
        <fullName evidence="1">Unannotated protein</fullName>
    </submittedName>
</protein>
<evidence type="ECO:0000313" key="1">
    <source>
        <dbReference type="EMBL" id="CAB4856613.1"/>
    </source>
</evidence>
<dbReference type="AlphaFoldDB" id="A0A6J7CNP2"/>
<reference evidence="1" key="1">
    <citation type="submission" date="2020-05" db="EMBL/GenBank/DDBJ databases">
        <authorList>
            <person name="Chiriac C."/>
            <person name="Salcher M."/>
            <person name="Ghai R."/>
            <person name="Kavagutti S V."/>
        </authorList>
    </citation>
    <scope>NUCLEOTIDE SEQUENCE</scope>
</reference>
<dbReference type="EMBL" id="CAFBLQ010000001">
    <property type="protein sequence ID" value="CAB4856613.1"/>
    <property type="molecule type" value="Genomic_DNA"/>
</dbReference>
<dbReference type="Pfam" id="PF13669">
    <property type="entry name" value="Glyoxalase_4"/>
    <property type="match status" value="1"/>
</dbReference>
<organism evidence="1">
    <name type="scientific">freshwater metagenome</name>
    <dbReference type="NCBI Taxonomy" id="449393"/>
    <lineage>
        <taxon>unclassified sequences</taxon>
        <taxon>metagenomes</taxon>
        <taxon>ecological metagenomes</taxon>
    </lineage>
</organism>
<accession>A0A6J7CNP2</accession>